<evidence type="ECO:0000313" key="1">
    <source>
        <dbReference type="EMBL" id="TWO67742.1"/>
    </source>
</evidence>
<sequence>MTNKILDGGARRVFAALGLCLLLAACGPGGGGTGTGPVSGVYSGKSLQGAIASAAPGNCAPQCGAVDLVVREDRVELATDCRIFRREGDWELDANGGASLSGTLTTTIGPASTVVPATLQLQFSEHQGESARVTATVLDENGRPFLGPFNMQRGAAVAPAFGSCPSR</sequence>
<evidence type="ECO:0008006" key="3">
    <source>
        <dbReference type="Google" id="ProtNLM"/>
    </source>
</evidence>
<protein>
    <recommendedName>
        <fullName evidence="3">Lipoprotein</fullName>
    </recommendedName>
</protein>
<name>A0A562ZGN8_9BURK</name>
<dbReference type="RefSeq" id="WP_145896243.1">
    <property type="nucleotide sequence ID" value="NZ_VOBQ01000023.1"/>
</dbReference>
<keyword evidence="2" id="KW-1185">Reference proteome</keyword>
<dbReference type="PROSITE" id="PS51257">
    <property type="entry name" value="PROKAR_LIPOPROTEIN"/>
    <property type="match status" value="1"/>
</dbReference>
<dbReference type="Proteomes" id="UP000318199">
    <property type="component" value="Unassembled WGS sequence"/>
</dbReference>
<dbReference type="EMBL" id="VOBQ01000023">
    <property type="protein sequence ID" value="TWO67742.1"/>
    <property type="molecule type" value="Genomic_DNA"/>
</dbReference>
<reference evidence="1 2" key="1">
    <citation type="submission" date="2019-07" db="EMBL/GenBank/DDBJ databases">
        <title>Caenimonas sedimenti sp. nov., isolated from activated sludge.</title>
        <authorList>
            <person name="Xu J."/>
        </authorList>
    </citation>
    <scope>NUCLEOTIDE SEQUENCE [LARGE SCALE GENOMIC DNA]</scope>
    <source>
        <strain evidence="1 2">HX-9-20</strain>
    </source>
</reference>
<proteinExistence type="predicted"/>
<dbReference type="AlphaFoldDB" id="A0A562ZGN8"/>
<gene>
    <name evidence="1" type="ORF">FN976_25465</name>
</gene>
<comment type="caution">
    <text evidence="1">The sequence shown here is derived from an EMBL/GenBank/DDBJ whole genome shotgun (WGS) entry which is preliminary data.</text>
</comment>
<accession>A0A562ZGN8</accession>
<evidence type="ECO:0000313" key="2">
    <source>
        <dbReference type="Proteomes" id="UP000318199"/>
    </source>
</evidence>
<organism evidence="1 2">
    <name type="scientific">Caenimonas sedimenti</name>
    <dbReference type="NCBI Taxonomy" id="2596921"/>
    <lineage>
        <taxon>Bacteria</taxon>
        <taxon>Pseudomonadati</taxon>
        <taxon>Pseudomonadota</taxon>
        <taxon>Betaproteobacteria</taxon>
        <taxon>Burkholderiales</taxon>
        <taxon>Comamonadaceae</taxon>
        <taxon>Caenimonas</taxon>
    </lineage>
</organism>